<evidence type="ECO:0000259" key="2">
    <source>
        <dbReference type="PROSITE" id="PS50097"/>
    </source>
</evidence>
<evidence type="ECO:0000313" key="4">
    <source>
        <dbReference type="Proteomes" id="UP000313359"/>
    </source>
</evidence>
<name>A0A5C2S4N1_9APHY</name>
<evidence type="ECO:0000313" key="3">
    <source>
        <dbReference type="EMBL" id="RPD58551.1"/>
    </source>
</evidence>
<dbReference type="Gene3D" id="3.30.710.10">
    <property type="entry name" value="Potassium Channel Kv1.1, Chain A"/>
    <property type="match status" value="1"/>
</dbReference>
<evidence type="ECO:0000256" key="1">
    <source>
        <dbReference type="SAM" id="MobiDB-lite"/>
    </source>
</evidence>
<keyword evidence="4" id="KW-1185">Reference proteome</keyword>
<feature type="domain" description="BTB" evidence="2">
    <location>
        <begin position="45"/>
        <end position="118"/>
    </location>
</feature>
<dbReference type="InterPro" id="IPR011333">
    <property type="entry name" value="SKP1/BTB/POZ_sf"/>
</dbReference>
<dbReference type="OrthoDB" id="3217871at2759"/>
<protein>
    <recommendedName>
        <fullName evidence="2">BTB domain-containing protein</fullName>
    </recommendedName>
</protein>
<dbReference type="EMBL" id="ML122274">
    <property type="protein sequence ID" value="RPD58551.1"/>
    <property type="molecule type" value="Genomic_DNA"/>
</dbReference>
<dbReference type="Pfam" id="PF00651">
    <property type="entry name" value="BTB"/>
    <property type="match status" value="1"/>
</dbReference>
<dbReference type="Proteomes" id="UP000313359">
    <property type="component" value="Unassembled WGS sequence"/>
</dbReference>
<dbReference type="PROSITE" id="PS50097">
    <property type="entry name" value="BTB"/>
    <property type="match status" value="1"/>
</dbReference>
<reference evidence="3" key="1">
    <citation type="journal article" date="2018" name="Genome Biol. Evol.">
        <title>Genomics and development of Lentinus tigrinus, a white-rot wood-decaying mushroom with dimorphic fruiting bodies.</title>
        <authorList>
            <person name="Wu B."/>
            <person name="Xu Z."/>
            <person name="Knudson A."/>
            <person name="Carlson A."/>
            <person name="Chen N."/>
            <person name="Kovaka S."/>
            <person name="LaButti K."/>
            <person name="Lipzen A."/>
            <person name="Pennachio C."/>
            <person name="Riley R."/>
            <person name="Schakwitz W."/>
            <person name="Umezawa K."/>
            <person name="Ohm R.A."/>
            <person name="Grigoriev I.V."/>
            <person name="Nagy L.G."/>
            <person name="Gibbons J."/>
            <person name="Hibbett D."/>
        </authorList>
    </citation>
    <scope>NUCLEOTIDE SEQUENCE [LARGE SCALE GENOMIC DNA]</scope>
    <source>
        <strain evidence="3">ALCF2SS1-6</strain>
    </source>
</reference>
<organism evidence="3 4">
    <name type="scientific">Lentinus tigrinus ALCF2SS1-6</name>
    <dbReference type="NCBI Taxonomy" id="1328759"/>
    <lineage>
        <taxon>Eukaryota</taxon>
        <taxon>Fungi</taxon>
        <taxon>Dikarya</taxon>
        <taxon>Basidiomycota</taxon>
        <taxon>Agaricomycotina</taxon>
        <taxon>Agaricomycetes</taxon>
        <taxon>Polyporales</taxon>
        <taxon>Polyporaceae</taxon>
        <taxon>Lentinus</taxon>
    </lineage>
</organism>
<proteinExistence type="predicted"/>
<dbReference type="AlphaFoldDB" id="A0A5C2S4N1"/>
<accession>A0A5C2S4N1</accession>
<sequence length="345" mass="38538">MNRQVLESSTSSRKRARSASRDTEHEDISDHSSSILSPDPDLWFEDGTISIIAGNVEFRLYRGLLASHSPVFADMLSFPQPPPSPDASSSNIASTIPTVTVTDSPQAFRELLRVITPGSKGRLFQEDHPTCFEIASLVRLGHKYQMDDTVAQCMQYLSKHFPRTLDEFRALDNYVPPEFDDCDAITVINLARLTGATHLLPVAILICCRYLSGTELVNGVQHCDGSRDVLSPTDLALCFDAKSRLHRAYIERVARRCPPTPPEDAHRSCYSATRRILNDAIYSAGVTMTCNPFAKLYPTPEVKKALCAHCWDVLKKCDERLMGEAWDRLPALTGVDPMYGWARMM</sequence>
<dbReference type="CDD" id="cd18186">
    <property type="entry name" value="BTB_POZ_ZBTB_KLHL-like"/>
    <property type="match status" value="1"/>
</dbReference>
<feature type="region of interest" description="Disordered" evidence="1">
    <location>
        <begin position="1"/>
        <end position="34"/>
    </location>
</feature>
<feature type="compositionally biased region" description="Basic and acidic residues" evidence="1">
    <location>
        <begin position="19"/>
        <end position="30"/>
    </location>
</feature>
<dbReference type="SUPFAM" id="SSF54695">
    <property type="entry name" value="POZ domain"/>
    <property type="match status" value="1"/>
</dbReference>
<dbReference type="InterPro" id="IPR000210">
    <property type="entry name" value="BTB/POZ_dom"/>
</dbReference>
<dbReference type="SMART" id="SM00225">
    <property type="entry name" value="BTB"/>
    <property type="match status" value="1"/>
</dbReference>
<gene>
    <name evidence="3" type="ORF">L227DRAFT_550335</name>
</gene>